<dbReference type="EMBL" id="CP064760">
    <property type="protein sequence ID" value="QPE05212.1"/>
    <property type="molecule type" value="Genomic_DNA"/>
</dbReference>
<evidence type="ECO:0000256" key="1">
    <source>
        <dbReference type="ARBA" id="ARBA00004141"/>
    </source>
</evidence>
<accession>A0A7S8RI00</accession>
<feature type="transmembrane region" description="Helical" evidence="6">
    <location>
        <begin position="217"/>
        <end position="234"/>
    </location>
</feature>
<feature type="transmembrane region" description="Helical" evidence="6">
    <location>
        <begin position="105"/>
        <end position="126"/>
    </location>
</feature>
<dbReference type="AlphaFoldDB" id="A0A7S8RI00"/>
<dbReference type="Pfam" id="PF04932">
    <property type="entry name" value="Wzy_C"/>
    <property type="match status" value="1"/>
</dbReference>
<feature type="transmembrane region" description="Helical" evidence="6">
    <location>
        <begin position="359"/>
        <end position="378"/>
    </location>
</feature>
<organism evidence="8 9">
    <name type="scientific">Microbacterium schleiferi</name>
    <dbReference type="NCBI Taxonomy" id="69362"/>
    <lineage>
        <taxon>Bacteria</taxon>
        <taxon>Bacillati</taxon>
        <taxon>Actinomycetota</taxon>
        <taxon>Actinomycetes</taxon>
        <taxon>Micrococcales</taxon>
        <taxon>Microbacteriaceae</taxon>
        <taxon>Microbacterium</taxon>
    </lineage>
</organism>
<keyword evidence="9" id="KW-1185">Reference proteome</keyword>
<feature type="transmembrane region" description="Helical" evidence="6">
    <location>
        <begin position="190"/>
        <end position="210"/>
    </location>
</feature>
<dbReference type="PANTHER" id="PTHR37422:SF13">
    <property type="entry name" value="LIPOPOLYSACCHARIDE BIOSYNTHESIS PROTEIN PA4999-RELATED"/>
    <property type="match status" value="1"/>
</dbReference>
<feature type="transmembrane region" description="Helical" evidence="6">
    <location>
        <begin position="78"/>
        <end position="99"/>
    </location>
</feature>
<dbReference type="InterPro" id="IPR051533">
    <property type="entry name" value="WaaL-like"/>
</dbReference>
<dbReference type="GO" id="GO:0016020">
    <property type="term" value="C:membrane"/>
    <property type="evidence" value="ECO:0007669"/>
    <property type="project" value="UniProtKB-SubCell"/>
</dbReference>
<keyword evidence="4 6" id="KW-0472">Membrane</keyword>
<keyword evidence="8" id="KW-0436">Ligase</keyword>
<feature type="transmembrane region" description="Helical" evidence="6">
    <location>
        <begin position="240"/>
        <end position="258"/>
    </location>
</feature>
<reference evidence="8 9" key="1">
    <citation type="submission" date="2020-11" db="EMBL/GenBank/DDBJ databases">
        <title>Amino acid is mineralized and recycled by bacteria in oceanic microbiome.</title>
        <authorList>
            <person name="Zheng L.Y."/>
        </authorList>
    </citation>
    <scope>NUCLEOTIDE SEQUENCE [LARGE SCALE GENOMIC DNA]</scope>
    <source>
        <strain evidence="8 9">A32-1</strain>
    </source>
</reference>
<keyword evidence="2 6" id="KW-0812">Transmembrane</keyword>
<evidence type="ECO:0000256" key="4">
    <source>
        <dbReference type="ARBA" id="ARBA00023136"/>
    </source>
</evidence>
<comment type="subcellular location">
    <subcellularLocation>
        <location evidence="1">Membrane</location>
        <topology evidence="1">Multi-pass membrane protein</topology>
    </subcellularLocation>
</comment>
<feature type="transmembrane region" description="Helical" evidence="6">
    <location>
        <begin position="399"/>
        <end position="419"/>
    </location>
</feature>
<feature type="region of interest" description="Disordered" evidence="5">
    <location>
        <begin position="444"/>
        <end position="464"/>
    </location>
</feature>
<sequence>MTAFGAPTATLPVVAPSTTIPLRLAPHMWAGVVFFIAFTAPGWAAAFGAPAAAAAGIVACAGVAILAARVIRAPQWRALPWTALAFAGWAGASIAWSRWPETTALTWTLLAATTLVGIALAAMLTWRQLVSALAWALAAVMALSVIFEVWAALIVGGPVGIEFAAVDAQTERSDIWTSAQLFTGGRLDGIVGNANLLAMLALLAVVVLSIRLAIERRHRVLFAVTLAVSAYLLVRAESATAFIATVALAVALVILLSARMARTTSGRVRVYLTAAALGSLIAGLAWVMRRGILSFLGRDGDLTDRTEIWDLVFSRGAAQPVVGNGFATPWIPWDPAFTDWIVMPRGLHIIQAHSVWVDVWFQLGVVGVVLLAGLYALFVWRTWVFAVRHHRWQRRDDRVTATVSLLPVAVGVIVVIQGITESSPLLLWGWMLTVLFLAKLQPRDGASQIGSSGHARRETAPEFF</sequence>
<feature type="transmembrane region" description="Helical" evidence="6">
    <location>
        <begin position="28"/>
        <end position="46"/>
    </location>
</feature>
<dbReference type="GO" id="GO:0016874">
    <property type="term" value="F:ligase activity"/>
    <property type="evidence" value="ECO:0007669"/>
    <property type="project" value="UniProtKB-KW"/>
</dbReference>
<gene>
    <name evidence="8" type="ORF">IT882_03760</name>
</gene>
<name>A0A7S8RI00_9MICO</name>
<feature type="compositionally biased region" description="Basic and acidic residues" evidence="5">
    <location>
        <begin position="455"/>
        <end position="464"/>
    </location>
</feature>
<dbReference type="KEGG" id="msf:IT882_03760"/>
<feature type="transmembrane region" description="Helical" evidence="6">
    <location>
        <begin position="52"/>
        <end position="71"/>
    </location>
</feature>
<proteinExistence type="predicted"/>
<evidence type="ECO:0000313" key="9">
    <source>
        <dbReference type="Proteomes" id="UP000594480"/>
    </source>
</evidence>
<dbReference type="RefSeq" id="WP_195693230.1">
    <property type="nucleotide sequence ID" value="NZ_CP064760.1"/>
</dbReference>
<protein>
    <submittedName>
        <fullName evidence="8">O-antigen ligase family protein</fullName>
    </submittedName>
</protein>
<dbReference type="Proteomes" id="UP000594480">
    <property type="component" value="Chromosome"/>
</dbReference>
<dbReference type="InterPro" id="IPR007016">
    <property type="entry name" value="O-antigen_ligase-rel_domated"/>
</dbReference>
<evidence type="ECO:0000259" key="7">
    <source>
        <dbReference type="Pfam" id="PF04932"/>
    </source>
</evidence>
<evidence type="ECO:0000256" key="6">
    <source>
        <dbReference type="SAM" id="Phobius"/>
    </source>
</evidence>
<feature type="domain" description="O-antigen ligase-related" evidence="7">
    <location>
        <begin position="225"/>
        <end position="371"/>
    </location>
</feature>
<feature type="transmembrane region" description="Helical" evidence="6">
    <location>
        <begin position="270"/>
        <end position="288"/>
    </location>
</feature>
<evidence type="ECO:0000313" key="8">
    <source>
        <dbReference type="EMBL" id="QPE05212.1"/>
    </source>
</evidence>
<evidence type="ECO:0000256" key="3">
    <source>
        <dbReference type="ARBA" id="ARBA00022989"/>
    </source>
</evidence>
<dbReference type="PANTHER" id="PTHR37422">
    <property type="entry name" value="TEICHURONIC ACID BIOSYNTHESIS PROTEIN TUAE"/>
    <property type="match status" value="1"/>
</dbReference>
<evidence type="ECO:0000256" key="2">
    <source>
        <dbReference type="ARBA" id="ARBA00022692"/>
    </source>
</evidence>
<evidence type="ECO:0000256" key="5">
    <source>
        <dbReference type="SAM" id="MobiDB-lite"/>
    </source>
</evidence>
<keyword evidence="3 6" id="KW-1133">Transmembrane helix</keyword>
<feature type="transmembrane region" description="Helical" evidence="6">
    <location>
        <begin position="133"/>
        <end position="155"/>
    </location>
</feature>